<reference evidence="2" key="3">
    <citation type="submission" date="2021-05" db="UniProtKB">
        <authorList>
            <consortium name="EnsemblPlants"/>
        </authorList>
    </citation>
    <scope>IDENTIFICATION</scope>
    <source>
        <strain evidence="2">cv. B73</strain>
    </source>
</reference>
<reference evidence="2" key="2">
    <citation type="submission" date="2019-07" db="EMBL/GenBank/DDBJ databases">
        <authorList>
            <person name="Seetharam A."/>
            <person name="Woodhouse M."/>
            <person name="Cannon E."/>
        </authorList>
    </citation>
    <scope>NUCLEOTIDE SEQUENCE [LARGE SCALE GENOMIC DNA]</scope>
    <source>
        <strain evidence="2">cv. B73</strain>
    </source>
</reference>
<keyword evidence="1" id="KW-0175">Coiled coil</keyword>
<evidence type="ECO:0000256" key="1">
    <source>
        <dbReference type="SAM" id="Coils"/>
    </source>
</evidence>
<evidence type="ECO:0000313" key="3">
    <source>
        <dbReference type="Proteomes" id="UP000007305"/>
    </source>
</evidence>
<keyword evidence="3" id="KW-1185">Reference proteome</keyword>
<evidence type="ECO:0000313" key="2">
    <source>
        <dbReference type="EnsemblPlants" id="Zm00001eb032720_P001"/>
    </source>
</evidence>
<dbReference type="PANTHER" id="PTHR45184">
    <property type="entry name" value="DNAJ PROTEIN ERDJ3A"/>
    <property type="match status" value="1"/>
</dbReference>
<sequence>MKNGALYDHLHPKASATAAPSPVHDVSHPLLKSLGVKNLPAVIGRTVNGEELLLKDGISMKDLRSGVKELKTLLDSFEKKNKKLLSNLANKKPSGQWEEIKKIPLLTASNFEEICGEKTLISKKTLIRGQNYNSRNVVSYALLDKDKQSAFLSSFDKSGYRSSDKLLIAYKEPIIIMLLLFRTEGRFGCNVSHVNTYSGIAGKSMDKFGALISSFRYPGPRASGLRAPLKDVKNTLSVRVYVSSVEEIGFHLSRYMMSS</sequence>
<reference evidence="3" key="1">
    <citation type="submission" date="2015-12" db="EMBL/GenBank/DDBJ databases">
        <title>Update maize B73 reference genome by single molecule sequencing technologies.</title>
        <authorList>
            <consortium name="Maize Genome Sequencing Project"/>
            <person name="Ware D."/>
        </authorList>
    </citation>
    <scope>NUCLEOTIDE SEQUENCE [LARGE SCALE GENOMIC DNA]</scope>
    <source>
        <strain evidence="3">cv. B73</strain>
    </source>
</reference>
<dbReference type="Proteomes" id="UP000007305">
    <property type="component" value="Chromosome 1"/>
</dbReference>
<dbReference type="EnsemblPlants" id="Zm00001eb032720_T001">
    <property type="protein sequence ID" value="Zm00001eb032720_P001"/>
    <property type="gene ID" value="Zm00001eb032720"/>
</dbReference>
<accession>A0A804LSA8</accession>
<protein>
    <submittedName>
        <fullName evidence="2">Uncharacterized protein</fullName>
    </submittedName>
</protein>
<dbReference type="PANTHER" id="PTHR45184:SF1">
    <property type="entry name" value="DNAJ PROTEIN ERDJ3A"/>
    <property type="match status" value="1"/>
</dbReference>
<organism evidence="2 3">
    <name type="scientific">Zea mays</name>
    <name type="common">Maize</name>
    <dbReference type="NCBI Taxonomy" id="4577"/>
    <lineage>
        <taxon>Eukaryota</taxon>
        <taxon>Viridiplantae</taxon>
        <taxon>Streptophyta</taxon>
        <taxon>Embryophyta</taxon>
        <taxon>Tracheophyta</taxon>
        <taxon>Spermatophyta</taxon>
        <taxon>Magnoliopsida</taxon>
        <taxon>Liliopsida</taxon>
        <taxon>Poales</taxon>
        <taxon>Poaceae</taxon>
        <taxon>PACMAD clade</taxon>
        <taxon>Panicoideae</taxon>
        <taxon>Andropogonodae</taxon>
        <taxon>Andropogoneae</taxon>
        <taxon>Tripsacinae</taxon>
        <taxon>Zea</taxon>
    </lineage>
</organism>
<name>A0A804LSA8_MAIZE</name>
<proteinExistence type="predicted"/>
<feature type="coiled-coil region" evidence="1">
    <location>
        <begin position="60"/>
        <end position="87"/>
    </location>
</feature>
<dbReference type="InterPro" id="IPR052842">
    <property type="entry name" value="ER_Co-chaperone"/>
</dbReference>
<dbReference type="AlphaFoldDB" id="A0A804LSA8"/>
<dbReference type="Gramene" id="Zm00001eb032720_T001">
    <property type="protein sequence ID" value="Zm00001eb032720_P001"/>
    <property type="gene ID" value="Zm00001eb032720"/>
</dbReference>
<dbReference type="InParanoid" id="A0A804LSA8"/>